<reference evidence="1" key="1">
    <citation type="submission" date="2022-10" db="EMBL/GenBank/DDBJ databases">
        <authorList>
            <person name="Kim H.S."/>
            <person name="Kim J.-S."/>
            <person name="Suh M.K."/>
            <person name="Eom M.K."/>
            <person name="Lee J.-S."/>
        </authorList>
    </citation>
    <scope>NUCLEOTIDE SEQUENCE</scope>
    <source>
        <strain evidence="1">LIP-5</strain>
    </source>
</reference>
<keyword evidence="2" id="KW-1185">Reference proteome</keyword>
<protein>
    <submittedName>
        <fullName evidence="1">Uncharacterized protein</fullName>
    </submittedName>
</protein>
<comment type="caution">
    <text evidence="1">The sequence shown here is derived from an EMBL/GenBank/DDBJ whole genome shotgun (WGS) entry which is preliminary data.</text>
</comment>
<dbReference type="RefSeq" id="WP_263037348.1">
    <property type="nucleotide sequence ID" value="NZ_JAOTPL010000005.1"/>
</dbReference>
<accession>A0AAE3IMN2</accession>
<organism evidence="1 2">
    <name type="scientific">Haoranjiania flava</name>
    <dbReference type="NCBI Taxonomy" id="1856322"/>
    <lineage>
        <taxon>Bacteria</taxon>
        <taxon>Pseudomonadati</taxon>
        <taxon>Bacteroidota</taxon>
        <taxon>Chitinophagia</taxon>
        <taxon>Chitinophagales</taxon>
        <taxon>Chitinophagaceae</taxon>
        <taxon>Haoranjiania</taxon>
    </lineage>
</organism>
<name>A0AAE3IMN2_9BACT</name>
<dbReference type="EMBL" id="JAOTPL010000005">
    <property type="protein sequence ID" value="MCU7693860.1"/>
    <property type="molecule type" value="Genomic_DNA"/>
</dbReference>
<dbReference type="AlphaFoldDB" id="A0AAE3IMN2"/>
<evidence type="ECO:0000313" key="1">
    <source>
        <dbReference type="EMBL" id="MCU7693860.1"/>
    </source>
</evidence>
<evidence type="ECO:0000313" key="2">
    <source>
        <dbReference type="Proteomes" id="UP001209317"/>
    </source>
</evidence>
<gene>
    <name evidence="1" type="ORF">OD355_04935</name>
</gene>
<proteinExistence type="predicted"/>
<sequence length="542" mass="59284">MNTRFINIFSILTLLFLLASCKKTEWIEYSGSGPQINISKEYENIKGINVGDEVTIPVSLLSEAGIKRFSYFFITQTANGTRSETPVNVDFTNFPTSVQQEIVFKIAPSMLELVIVSFDKNNYSSEVHITMAEIRELPVLSFKDGIKYQATVFENKKLLINGNITSKYDLASISYKTLKDGVVSQETPIAFSDKKSTSFSTNVLVSKSLTAIILSAKNIYGGTVVDTFKIGAVVDDAISITLTGNITSIANLYVDSTNKISGNISSGSDISSLSYAIKQNGTYTAEQNLQPGTPPDDFKFEINYTGALEIQAIRISATNQGGKMQVIELPVLKVNRRLLRFRDIVLTTEIGPGKNNWFSAYKSPHVFDVTNAAAAQDMIDFGSIIYNNAFRFVPPYIFTAGAAYKTAVAPYMAGFTKATYTMVTANRRSVTPAALDTLIWDSNLDNYINVNIKGPAPIGENYNITTTNRRISGDPVIGTGFIFGWGSWDVATGAVNNQAFGLALVKAYTNAGSEKGTVVLDIVVPAEDMRTKFNPVSLFNYP</sequence>
<dbReference type="PROSITE" id="PS51257">
    <property type="entry name" value="PROKAR_LIPOPROTEIN"/>
    <property type="match status" value="1"/>
</dbReference>
<dbReference type="Proteomes" id="UP001209317">
    <property type="component" value="Unassembled WGS sequence"/>
</dbReference>